<organism evidence="5 6">
    <name type="scientific">Solemya pervernicosa gill symbiont</name>
    <dbReference type="NCBI Taxonomy" id="642797"/>
    <lineage>
        <taxon>Bacteria</taxon>
        <taxon>Pseudomonadati</taxon>
        <taxon>Pseudomonadota</taxon>
        <taxon>Gammaproteobacteria</taxon>
        <taxon>sulfur-oxidizing symbionts</taxon>
    </lineage>
</organism>
<keyword evidence="3 4" id="KW-0862">Zinc</keyword>
<evidence type="ECO:0000313" key="5">
    <source>
        <dbReference type="EMBL" id="OOZ40486.1"/>
    </source>
</evidence>
<comment type="function">
    <text evidence="4">Involved in the maturation of [NiFe] hydrogenases. Required for nickel insertion into the metal center of the hydrogenase.</text>
</comment>
<keyword evidence="1 4" id="KW-0533">Nickel</keyword>
<dbReference type="Pfam" id="PF01155">
    <property type="entry name" value="HypA"/>
    <property type="match status" value="1"/>
</dbReference>
<evidence type="ECO:0000256" key="4">
    <source>
        <dbReference type="HAMAP-Rule" id="MF_00213"/>
    </source>
</evidence>
<comment type="caution">
    <text evidence="5">The sequence shown here is derived from an EMBL/GenBank/DDBJ whole genome shotgun (WGS) entry which is preliminary data.</text>
</comment>
<evidence type="ECO:0000313" key="6">
    <source>
        <dbReference type="Proteomes" id="UP000191110"/>
    </source>
</evidence>
<comment type="similarity">
    <text evidence="4">Belongs to the HypA/HybF family.</text>
</comment>
<dbReference type="EMBL" id="MPRL01000024">
    <property type="protein sequence ID" value="OOZ40486.1"/>
    <property type="molecule type" value="Genomic_DNA"/>
</dbReference>
<reference evidence="5 6" key="1">
    <citation type="submission" date="2016-11" db="EMBL/GenBank/DDBJ databases">
        <title>Mixed transmission modes and dynamic genome evolution in an obligate animal-bacterial symbiosis.</title>
        <authorList>
            <person name="Russell S.L."/>
            <person name="Corbett-Detig R.B."/>
            <person name="Cavanaugh C.M."/>
        </authorList>
    </citation>
    <scope>NUCLEOTIDE SEQUENCE [LARGE SCALE GENOMIC DNA]</scope>
    <source>
        <strain evidence="5">Sveles-Q1</strain>
    </source>
</reference>
<dbReference type="Gene3D" id="3.30.2320.80">
    <property type="match status" value="1"/>
</dbReference>
<feature type="binding site" evidence="4">
    <location>
        <position position="73"/>
    </location>
    <ligand>
        <name>Zn(2+)</name>
        <dbReference type="ChEBI" id="CHEBI:29105"/>
    </ligand>
</feature>
<proteinExistence type="inferred from homology"/>
<feature type="binding site" evidence="4">
    <location>
        <position position="92"/>
    </location>
    <ligand>
        <name>Zn(2+)</name>
        <dbReference type="ChEBI" id="CHEBI:29105"/>
    </ligand>
</feature>
<evidence type="ECO:0000256" key="3">
    <source>
        <dbReference type="ARBA" id="ARBA00022833"/>
    </source>
</evidence>
<dbReference type="GO" id="GO:0008270">
    <property type="term" value="F:zinc ion binding"/>
    <property type="evidence" value="ECO:0007669"/>
    <property type="project" value="UniProtKB-UniRule"/>
</dbReference>
<dbReference type="PIRSF" id="PIRSF004761">
    <property type="entry name" value="Hydrgn_mat_HypA"/>
    <property type="match status" value="1"/>
</dbReference>
<keyword evidence="6" id="KW-1185">Reference proteome</keyword>
<keyword evidence="2 4" id="KW-0479">Metal-binding</keyword>
<dbReference type="OrthoDB" id="288014at2"/>
<dbReference type="PANTHER" id="PTHR34535:SF3">
    <property type="entry name" value="HYDROGENASE MATURATION FACTOR HYPA"/>
    <property type="match status" value="1"/>
</dbReference>
<gene>
    <name evidence="4" type="primary">hypA</name>
    <name evidence="5" type="ORF">BOW53_07500</name>
</gene>
<feature type="binding site" evidence="4">
    <location>
        <position position="89"/>
    </location>
    <ligand>
        <name>Zn(2+)</name>
        <dbReference type="ChEBI" id="CHEBI:29105"/>
    </ligand>
</feature>
<dbReference type="GO" id="GO:0051604">
    <property type="term" value="P:protein maturation"/>
    <property type="evidence" value="ECO:0007669"/>
    <property type="project" value="InterPro"/>
</dbReference>
<dbReference type="AlphaFoldDB" id="A0A1T2L6B8"/>
<name>A0A1T2L6B8_9GAMM</name>
<feature type="binding site" evidence="4">
    <location>
        <position position="76"/>
    </location>
    <ligand>
        <name>Zn(2+)</name>
        <dbReference type="ChEBI" id="CHEBI:29105"/>
    </ligand>
</feature>
<dbReference type="PANTHER" id="PTHR34535">
    <property type="entry name" value="HYDROGENASE MATURATION FACTOR HYPA"/>
    <property type="match status" value="1"/>
</dbReference>
<protein>
    <recommendedName>
        <fullName evidence="4">Hydrogenase maturation factor HypA</fullName>
    </recommendedName>
</protein>
<evidence type="ECO:0000256" key="1">
    <source>
        <dbReference type="ARBA" id="ARBA00022596"/>
    </source>
</evidence>
<feature type="binding site" evidence="4">
    <location>
        <position position="2"/>
    </location>
    <ligand>
        <name>Ni(2+)</name>
        <dbReference type="ChEBI" id="CHEBI:49786"/>
    </ligand>
</feature>
<dbReference type="Proteomes" id="UP000191110">
    <property type="component" value="Unassembled WGS sequence"/>
</dbReference>
<evidence type="ECO:0000256" key="2">
    <source>
        <dbReference type="ARBA" id="ARBA00022723"/>
    </source>
</evidence>
<dbReference type="HAMAP" id="MF_00213">
    <property type="entry name" value="HypA_HybF"/>
    <property type="match status" value="1"/>
</dbReference>
<dbReference type="RefSeq" id="WP_078483470.1">
    <property type="nucleotide sequence ID" value="NZ_MPRL01000024.1"/>
</dbReference>
<dbReference type="GO" id="GO:0016151">
    <property type="term" value="F:nickel cation binding"/>
    <property type="evidence" value="ECO:0007669"/>
    <property type="project" value="UniProtKB-UniRule"/>
</dbReference>
<sequence>MHELSLCQALIDQVEGIAREHNATAVKLIKLQVGPLSGAEAPLLQHAYPIAAAGTVAEEAELQIESMPIRVRCNSCGEESDATANRLLCGSCGDYHTQLISGDEIVLASLEFDTPSLN</sequence>
<dbReference type="InterPro" id="IPR000688">
    <property type="entry name" value="HypA/HybF"/>
</dbReference>
<accession>A0A1T2L6B8</accession>